<feature type="domain" description="Amidohydrolase-related" evidence="2">
    <location>
        <begin position="53"/>
        <end position="395"/>
    </location>
</feature>
<evidence type="ECO:0000313" key="3">
    <source>
        <dbReference type="EMBL" id="SUZ92664.1"/>
    </source>
</evidence>
<dbReference type="PANTHER" id="PTHR43794:SF11">
    <property type="entry name" value="AMIDOHYDROLASE-RELATED DOMAIN-CONTAINING PROTEIN"/>
    <property type="match status" value="1"/>
</dbReference>
<dbReference type="Gene3D" id="3.20.20.140">
    <property type="entry name" value="Metal-dependent hydrolases"/>
    <property type="match status" value="1"/>
</dbReference>
<accession>A0A381RN32</accession>
<keyword evidence="1" id="KW-0378">Hydrolase</keyword>
<sequence length="396" mass="43923">VTLKIKFRALLTQCSEPLENGELIIEDGDILEISAQASRVNTEYTLDLSDHLLMPGFVNAHSHLSLTALENKLSPSKNFACWIRDLILLNSALKGEERVWGIQKGASEMKSSGVTGLADYVADSALLDTIGGLGFRSVLFLEIIGFQDKKAEGLAKEVERIFKSHGSIWTLGIAPHAPYSVSEKLFLKLDQLSKKYGCLLSTHLAETDEESQFIEKGEGPLVDLLKDRKAFDENWQAPATSPVRYLKSLGALNEMVAVHCNFIDDDTDAVQAAVFCPKSTHWFGRINILPVRKMLDAGVPVALGTDSMASNDSLNFLEEIRMADKLLPEVSRKEILKMATRLGAEILRLPCGKIEPGQKGDFIGFKIRPDYGGDWHDIPFEPQRKKVDFYMVDGKL</sequence>
<evidence type="ECO:0000256" key="1">
    <source>
        <dbReference type="ARBA" id="ARBA00022801"/>
    </source>
</evidence>
<proteinExistence type="predicted"/>
<dbReference type="SUPFAM" id="SSF51338">
    <property type="entry name" value="Composite domain of metallo-dependent hydrolases"/>
    <property type="match status" value="1"/>
</dbReference>
<dbReference type="EMBL" id="UINC01002078">
    <property type="protein sequence ID" value="SUZ92664.1"/>
    <property type="molecule type" value="Genomic_DNA"/>
</dbReference>
<name>A0A381RN32_9ZZZZ</name>
<dbReference type="Gene3D" id="2.30.40.10">
    <property type="entry name" value="Urease, subunit C, domain 1"/>
    <property type="match status" value="1"/>
</dbReference>
<dbReference type="InterPro" id="IPR032466">
    <property type="entry name" value="Metal_Hydrolase"/>
</dbReference>
<dbReference type="SUPFAM" id="SSF51556">
    <property type="entry name" value="Metallo-dependent hydrolases"/>
    <property type="match status" value="1"/>
</dbReference>
<dbReference type="Pfam" id="PF01979">
    <property type="entry name" value="Amidohydro_1"/>
    <property type="match status" value="1"/>
</dbReference>
<evidence type="ECO:0000259" key="2">
    <source>
        <dbReference type="Pfam" id="PF01979"/>
    </source>
</evidence>
<gene>
    <name evidence="3" type="ORF">METZ01_LOCUS45518</name>
</gene>
<dbReference type="GO" id="GO:0016810">
    <property type="term" value="F:hydrolase activity, acting on carbon-nitrogen (but not peptide) bonds"/>
    <property type="evidence" value="ECO:0007669"/>
    <property type="project" value="InterPro"/>
</dbReference>
<feature type="non-terminal residue" evidence="3">
    <location>
        <position position="1"/>
    </location>
</feature>
<dbReference type="PANTHER" id="PTHR43794">
    <property type="entry name" value="AMINOHYDROLASE SSNA-RELATED"/>
    <property type="match status" value="1"/>
</dbReference>
<dbReference type="InterPro" id="IPR011059">
    <property type="entry name" value="Metal-dep_hydrolase_composite"/>
</dbReference>
<protein>
    <recommendedName>
        <fullName evidence="2">Amidohydrolase-related domain-containing protein</fullName>
    </recommendedName>
</protein>
<organism evidence="3">
    <name type="scientific">marine metagenome</name>
    <dbReference type="NCBI Taxonomy" id="408172"/>
    <lineage>
        <taxon>unclassified sequences</taxon>
        <taxon>metagenomes</taxon>
        <taxon>ecological metagenomes</taxon>
    </lineage>
</organism>
<dbReference type="AlphaFoldDB" id="A0A381RN32"/>
<dbReference type="InterPro" id="IPR050287">
    <property type="entry name" value="MTA/SAH_deaminase"/>
</dbReference>
<dbReference type="InterPro" id="IPR006680">
    <property type="entry name" value="Amidohydro-rel"/>
</dbReference>
<reference evidence="3" key="1">
    <citation type="submission" date="2018-05" db="EMBL/GenBank/DDBJ databases">
        <authorList>
            <person name="Lanie J.A."/>
            <person name="Ng W.-L."/>
            <person name="Kazmierczak K.M."/>
            <person name="Andrzejewski T.M."/>
            <person name="Davidsen T.M."/>
            <person name="Wayne K.J."/>
            <person name="Tettelin H."/>
            <person name="Glass J.I."/>
            <person name="Rusch D."/>
            <person name="Podicherti R."/>
            <person name="Tsui H.-C.T."/>
            <person name="Winkler M.E."/>
        </authorList>
    </citation>
    <scope>NUCLEOTIDE SEQUENCE</scope>
</reference>